<proteinExistence type="predicted"/>
<organism evidence="2 3">
    <name type="scientific">Coprinopsis cinerea (strain Okayama-7 / 130 / ATCC MYA-4618 / FGSC 9003)</name>
    <name type="common">Inky cap fungus</name>
    <name type="synonym">Hormographiella aspergillata</name>
    <dbReference type="NCBI Taxonomy" id="240176"/>
    <lineage>
        <taxon>Eukaryota</taxon>
        <taxon>Fungi</taxon>
        <taxon>Dikarya</taxon>
        <taxon>Basidiomycota</taxon>
        <taxon>Agaricomycotina</taxon>
        <taxon>Agaricomycetes</taxon>
        <taxon>Agaricomycetidae</taxon>
        <taxon>Agaricales</taxon>
        <taxon>Agaricineae</taxon>
        <taxon>Psathyrellaceae</taxon>
        <taxon>Coprinopsis</taxon>
    </lineage>
</organism>
<accession>A8P8K9</accession>
<evidence type="ECO:0000256" key="1">
    <source>
        <dbReference type="SAM" id="MobiDB-lite"/>
    </source>
</evidence>
<comment type="caution">
    <text evidence="2">The sequence shown here is derived from an EMBL/GenBank/DDBJ whole genome shotgun (WGS) entry which is preliminary data.</text>
</comment>
<sequence>MDDSSPIASPSTTLSPPAAPEKPLPFGIEATAYAFSVISDNGLWCSWTEALDQRGAIVRCSNTECQLEGCTLLGDVLSCLKCFENDAIGPGRCDLPLLYLRRFMETKDILPEEKVRPFVTWFAKRYLGYQSPFSDLSGHSDSGFNIKVESGMFTGFILSAPPTFKNQLSELQRTLENARKDNLKATAAVLRSCARWRALSRIIKTAMQQLDPEGHAAVDLDLELELEMDLEGLGDGSDLSPAISPNLIPALSTLRRCHKLDLLS</sequence>
<dbReference type="InParanoid" id="A8P8K9"/>
<dbReference type="AlphaFoldDB" id="A8P8K9"/>
<feature type="region of interest" description="Disordered" evidence="1">
    <location>
        <begin position="1"/>
        <end position="20"/>
    </location>
</feature>
<evidence type="ECO:0000313" key="3">
    <source>
        <dbReference type="Proteomes" id="UP000001861"/>
    </source>
</evidence>
<dbReference type="VEuPathDB" id="FungiDB:CC1G_12621"/>
<gene>
    <name evidence="2" type="ORF">CC1G_12621</name>
</gene>
<protein>
    <submittedName>
        <fullName evidence="2">Uncharacterized protein</fullName>
    </submittedName>
</protein>
<keyword evidence="3" id="KW-1185">Reference proteome</keyword>
<dbReference type="EMBL" id="AACS02000011">
    <property type="protein sequence ID" value="EAU82234.1"/>
    <property type="molecule type" value="Genomic_DNA"/>
</dbReference>
<dbReference type="RefSeq" id="XP_001839593.1">
    <property type="nucleotide sequence ID" value="XM_001839541.1"/>
</dbReference>
<name>A8P8K9_COPC7</name>
<dbReference type="Proteomes" id="UP000001861">
    <property type="component" value="Unassembled WGS sequence"/>
</dbReference>
<feature type="compositionally biased region" description="Low complexity" evidence="1">
    <location>
        <begin position="1"/>
        <end position="16"/>
    </location>
</feature>
<reference evidence="2 3" key="1">
    <citation type="journal article" date="2010" name="Proc. Natl. Acad. Sci. U.S.A.">
        <title>Insights into evolution of multicellular fungi from the assembled chromosomes of the mushroom Coprinopsis cinerea (Coprinus cinereus).</title>
        <authorList>
            <person name="Stajich J.E."/>
            <person name="Wilke S.K."/>
            <person name="Ahren D."/>
            <person name="Au C.H."/>
            <person name="Birren B.W."/>
            <person name="Borodovsky M."/>
            <person name="Burns C."/>
            <person name="Canback B."/>
            <person name="Casselton L.A."/>
            <person name="Cheng C.K."/>
            <person name="Deng J."/>
            <person name="Dietrich F.S."/>
            <person name="Fargo D.C."/>
            <person name="Farman M.L."/>
            <person name="Gathman A.C."/>
            <person name="Goldberg J."/>
            <person name="Guigo R."/>
            <person name="Hoegger P.J."/>
            <person name="Hooker J.B."/>
            <person name="Huggins A."/>
            <person name="James T.Y."/>
            <person name="Kamada T."/>
            <person name="Kilaru S."/>
            <person name="Kodira C."/>
            <person name="Kues U."/>
            <person name="Kupfer D."/>
            <person name="Kwan H.S."/>
            <person name="Lomsadze A."/>
            <person name="Li W."/>
            <person name="Lilly W.W."/>
            <person name="Ma L.J."/>
            <person name="Mackey A.J."/>
            <person name="Manning G."/>
            <person name="Martin F."/>
            <person name="Muraguchi H."/>
            <person name="Natvig D.O."/>
            <person name="Palmerini H."/>
            <person name="Ramesh M.A."/>
            <person name="Rehmeyer C.J."/>
            <person name="Roe B.A."/>
            <person name="Shenoy N."/>
            <person name="Stanke M."/>
            <person name="Ter-Hovhannisyan V."/>
            <person name="Tunlid A."/>
            <person name="Velagapudi R."/>
            <person name="Vision T.J."/>
            <person name="Zeng Q."/>
            <person name="Zolan M.E."/>
            <person name="Pukkila P.J."/>
        </authorList>
    </citation>
    <scope>NUCLEOTIDE SEQUENCE [LARGE SCALE GENOMIC DNA]</scope>
    <source>
        <strain evidence="3">Okayama-7 / 130 / ATCC MYA-4618 / FGSC 9003</strain>
    </source>
</reference>
<dbReference type="GeneID" id="6016211"/>
<dbReference type="KEGG" id="cci:CC1G_12621"/>
<evidence type="ECO:0000313" key="2">
    <source>
        <dbReference type="EMBL" id="EAU82234.1"/>
    </source>
</evidence>